<organism evidence="1 2">
    <name type="scientific">Legionella bononiensis</name>
    <dbReference type="NCBI Taxonomy" id="2793102"/>
    <lineage>
        <taxon>Bacteria</taxon>
        <taxon>Pseudomonadati</taxon>
        <taxon>Pseudomonadota</taxon>
        <taxon>Gammaproteobacteria</taxon>
        <taxon>Legionellales</taxon>
        <taxon>Legionellaceae</taxon>
        <taxon>Legionella</taxon>
    </lineage>
</organism>
<keyword evidence="2" id="KW-1185">Reference proteome</keyword>
<accession>A0ABS1W8W1</accession>
<reference evidence="1 2" key="1">
    <citation type="submission" date="2020-12" db="EMBL/GenBank/DDBJ databases">
        <title>WGS of Legionella: environmental sample.</title>
        <authorList>
            <person name="Cristino S."/>
            <person name="Girolamini L."/>
            <person name="Salaris S."/>
            <person name="Pascale M.R."/>
            <person name="Mazzotta M."/>
            <person name="Orsini M."/>
            <person name="Grottola A."/>
        </authorList>
    </citation>
    <scope>NUCLEOTIDE SEQUENCE [LARGE SCALE GENOMIC DNA]</scope>
    <source>
        <strain evidence="1 2">30cs62</strain>
    </source>
</reference>
<name>A0ABS1W8W1_9GAMM</name>
<evidence type="ECO:0000313" key="1">
    <source>
        <dbReference type="EMBL" id="MBL7525774.1"/>
    </source>
</evidence>
<proteinExistence type="predicted"/>
<dbReference type="RefSeq" id="WP_203109328.1">
    <property type="nucleotide sequence ID" value="NZ_JADOBG010000010.1"/>
</dbReference>
<sequence>MASARCIKSGLSITEDTLDCASVACIVGEFILLGIALATMGLDVAIKANTAVIGLRKLLFCLESDINPLIQHVLYKDRPFSNAFQVINNYPKERDGRIWLKYCQAKKKVMKVEFRS</sequence>
<evidence type="ECO:0000313" key="2">
    <source>
        <dbReference type="Proteomes" id="UP000809910"/>
    </source>
</evidence>
<dbReference type="Proteomes" id="UP000809910">
    <property type="component" value="Unassembled WGS sequence"/>
</dbReference>
<comment type="caution">
    <text evidence="1">The sequence shown here is derived from an EMBL/GenBank/DDBJ whole genome shotgun (WGS) entry which is preliminary data.</text>
</comment>
<protein>
    <submittedName>
        <fullName evidence="1">Uncharacterized protein</fullName>
    </submittedName>
</protein>
<dbReference type="EMBL" id="JADWVN010000007">
    <property type="protein sequence ID" value="MBL7525774.1"/>
    <property type="molecule type" value="Genomic_DNA"/>
</dbReference>
<gene>
    <name evidence="1" type="ORF">I5282_04185</name>
</gene>